<reference evidence="2" key="1">
    <citation type="submission" date="2024-07" db="EMBL/GenBank/DDBJ databases">
        <title>Complete genome sequence of Verrucomicrobiaceae bacterium NT6N.</title>
        <authorList>
            <person name="Huang C."/>
            <person name="Takami H."/>
            <person name="Hamasaki K."/>
        </authorList>
    </citation>
    <scope>NUCLEOTIDE SEQUENCE</scope>
    <source>
        <strain evidence="2">NT6N</strain>
    </source>
</reference>
<dbReference type="EMBL" id="AP026866">
    <property type="protein sequence ID" value="BDS05042.1"/>
    <property type="molecule type" value="Genomic_DNA"/>
</dbReference>
<dbReference type="Pfam" id="PF22513">
    <property type="entry name" value="FitA-like_RHH"/>
    <property type="match status" value="1"/>
</dbReference>
<dbReference type="InterPro" id="IPR010985">
    <property type="entry name" value="Ribbon_hlx_hlx"/>
</dbReference>
<dbReference type="InterPro" id="IPR053853">
    <property type="entry name" value="FitA-like_RHH"/>
</dbReference>
<proteinExistence type="predicted"/>
<evidence type="ECO:0000313" key="2">
    <source>
        <dbReference type="EMBL" id="BDS05042.1"/>
    </source>
</evidence>
<organism evidence="2">
    <name type="scientific">Oceaniferula spumae</name>
    <dbReference type="NCBI Taxonomy" id="2979115"/>
    <lineage>
        <taxon>Bacteria</taxon>
        <taxon>Pseudomonadati</taxon>
        <taxon>Verrucomicrobiota</taxon>
        <taxon>Verrucomicrobiia</taxon>
        <taxon>Verrucomicrobiales</taxon>
        <taxon>Verrucomicrobiaceae</taxon>
        <taxon>Oceaniferula</taxon>
    </lineage>
</organism>
<dbReference type="AlphaFoldDB" id="A0AAT9FGK5"/>
<gene>
    <name evidence="2" type="ORF">NT6N_00820</name>
</gene>
<dbReference type="KEGG" id="osu:NT6N_00820"/>
<dbReference type="GO" id="GO:0006355">
    <property type="term" value="P:regulation of DNA-templated transcription"/>
    <property type="evidence" value="ECO:0007669"/>
    <property type="project" value="InterPro"/>
</dbReference>
<dbReference type="Gene3D" id="1.10.1220.10">
    <property type="entry name" value="Met repressor-like"/>
    <property type="match status" value="1"/>
</dbReference>
<name>A0AAT9FGK5_9BACT</name>
<evidence type="ECO:0000259" key="1">
    <source>
        <dbReference type="Pfam" id="PF22513"/>
    </source>
</evidence>
<feature type="domain" description="Antitoxin FitA-like ribbon-helix-helix" evidence="1">
    <location>
        <begin position="4"/>
        <end position="41"/>
    </location>
</feature>
<protein>
    <recommendedName>
        <fullName evidence="1">Antitoxin FitA-like ribbon-helix-helix domain-containing protein</fullName>
    </recommendedName>
</protein>
<sequence length="87" mass="9972">MSTTLTIRNLDEEVKQKLRLRAAENQTSMEAEARAILTRAVNEPQALAPPRNAEELKERLKAVRGIWKDRARGRSTDEIMQELRGDE</sequence>
<accession>A0AAT9FGK5</accession>
<dbReference type="SUPFAM" id="SSF47598">
    <property type="entry name" value="Ribbon-helix-helix"/>
    <property type="match status" value="1"/>
</dbReference>
<dbReference type="InterPro" id="IPR013321">
    <property type="entry name" value="Arc_rbn_hlx_hlx"/>
</dbReference>